<name>X1P545_9ZZZZ</name>
<reference evidence="1" key="1">
    <citation type="journal article" date="2014" name="Front. Microbiol.">
        <title>High frequency of phylogenetically diverse reductive dehalogenase-homologous genes in deep subseafloor sedimentary metagenomes.</title>
        <authorList>
            <person name="Kawai M."/>
            <person name="Futagami T."/>
            <person name="Toyoda A."/>
            <person name="Takaki Y."/>
            <person name="Nishi S."/>
            <person name="Hori S."/>
            <person name="Arai W."/>
            <person name="Tsubouchi T."/>
            <person name="Morono Y."/>
            <person name="Uchiyama I."/>
            <person name="Ito T."/>
            <person name="Fujiyama A."/>
            <person name="Inagaki F."/>
            <person name="Takami H."/>
        </authorList>
    </citation>
    <scope>NUCLEOTIDE SEQUENCE</scope>
    <source>
        <strain evidence="1">Expedition CK06-06</strain>
    </source>
</reference>
<proteinExistence type="predicted"/>
<evidence type="ECO:0000313" key="1">
    <source>
        <dbReference type="EMBL" id="GAI34165.1"/>
    </source>
</evidence>
<organism evidence="1">
    <name type="scientific">marine sediment metagenome</name>
    <dbReference type="NCBI Taxonomy" id="412755"/>
    <lineage>
        <taxon>unclassified sequences</taxon>
        <taxon>metagenomes</taxon>
        <taxon>ecological metagenomes</taxon>
    </lineage>
</organism>
<sequence>DDYELLSLKADIAKQNLQESILWRDRTSRQIRFLQSPMVSILGGE</sequence>
<comment type="caution">
    <text evidence="1">The sequence shown here is derived from an EMBL/GenBank/DDBJ whole genome shotgun (WGS) entry which is preliminary data.</text>
</comment>
<accession>X1P545</accession>
<dbReference type="AlphaFoldDB" id="X1P545"/>
<dbReference type="EMBL" id="BARV01028469">
    <property type="protein sequence ID" value="GAI34165.1"/>
    <property type="molecule type" value="Genomic_DNA"/>
</dbReference>
<protein>
    <submittedName>
        <fullName evidence="1">Uncharacterized protein</fullName>
    </submittedName>
</protein>
<feature type="non-terminal residue" evidence="1">
    <location>
        <position position="1"/>
    </location>
</feature>
<gene>
    <name evidence="1" type="ORF">S06H3_45564</name>
</gene>